<proteinExistence type="predicted"/>
<accession>A0A450WDA8</accession>
<dbReference type="AlphaFoldDB" id="A0A450WDA8"/>
<reference evidence="1" key="1">
    <citation type="submission" date="2019-02" db="EMBL/GenBank/DDBJ databases">
        <authorList>
            <person name="Gruber-Vodicka R. H."/>
            <person name="Seah K. B. B."/>
        </authorList>
    </citation>
    <scope>NUCLEOTIDE SEQUENCE</scope>
    <source>
        <strain evidence="1">BECK_S313</strain>
    </source>
</reference>
<gene>
    <name evidence="1" type="ORF">BECKLPF1236B_GA0070989_107119</name>
</gene>
<protein>
    <recommendedName>
        <fullName evidence="2">Myb-like domain-containing protein</fullName>
    </recommendedName>
</protein>
<evidence type="ECO:0008006" key="2">
    <source>
        <dbReference type="Google" id="ProtNLM"/>
    </source>
</evidence>
<dbReference type="EMBL" id="CAADFK010000071">
    <property type="protein sequence ID" value="VFK15020.1"/>
    <property type="molecule type" value="Genomic_DNA"/>
</dbReference>
<name>A0A450WDA8_9GAMM</name>
<sequence length="88" mass="10645">MSSTNKRMEESPKNAQWLFGEEERLAREKKFREENTMSNKEFSKIREGWVSGNYSWESVAREFGYESPEEARKKYHLKLDERMVRLGY</sequence>
<organism evidence="1">
    <name type="scientific">Candidatus Kentrum sp. LPFa</name>
    <dbReference type="NCBI Taxonomy" id="2126335"/>
    <lineage>
        <taxon>Bacteria</taxon>
        <taxon>Pseudomonadati</taxon>
        <taxon>Pseudomonadota</taxon>
        <taxon>Gammaproteobacteria</taxon>
        <taxon>Candidatus Kentrum</taxon>
    </lineage>
</organism>
<evidence type="ECO:0000313" key="1">
    <source>
        <dbReference type="EMBL" id="VFK15020.1"/>
    </source>
</evidence>